<gene>
    <name evidence="2" type="ORF">AVDCRST_MAG59-4487</name>
</gene>
<evidence type="ECO:0000256" key="1">
    <source>
        <dbReference type="SAM" id="MobiDB-lite"/>
    </source>
</evidence>
<name>A0A6J4VHL9_9BACT</name>
<feature type="non-terminal residue" evidence="2">
    <location>
        <position position="214"/>
    </location>
</feature>
<organism evidence="2">
    <name type="scientific">uncultured Thermomicrobiales bacterium</name>
    <dbReference type="NCBI Taxonomy" id="1645740"/>
    <lineage>
        <taxon>Bacteria</taxon>
        <taxon>Pseudomonadati</taxon>
        <taxon>Thermomicrobiota</taxon>
        <taxon>Thermomicrobia</taxon>
        <taxon>Thermomicrobiales</taxon>
        <taxon>environmental samples</taxon>
    </lineage>
</organism>
<dbReference type="EMBL" id="CADCWF010000332">
    <property type="protein sequence ID" value="CAA9579076.1"/>
    <property type="molecule type" value="Genomic_DNA"/>
</dbReference>
<protein>
    <submittedName>
        <fullName evidence="2">Uncharacterized protein</fullName>
    </submittedName>
</protein>
<proteinExistence type="predicted"/>
<feature type="region of interest" description="Disordered" evidence="1">
    <location>
        <begin position="1"/>
        <end position="214"/>
    </location>
</feature>
<feature type="compositionally biased region" description="Basic residues" evidence="1">
    <location>
        <begin position="49"/>
        <end position="71"/>
    </location>
</feature>
<reference evidence="2" key="1">
    <citation type="submission" date="2020-02" db="EMBL/GenBank/DDBJ databases">
        <authorList>
            <person name="Meier V. D."/>
        </authorList>
    </citation>
    <scope>NUCLEOTIDE SEQUENCE</scope>
    <source>
        <strain evidence="2">AVDCRST_MAG59</strain>
    </source>
</reference>
<feature type="compositionally biased region" description="Basic and acidic residues" evidence="1">
    <location>
        <begin position="38"/>
        <end position="47"/>
    </location>
</feature>
<dbReference type="AlphaFoldDB" id="A0A6J4VHL9"/>
<evidence type="ECO:0000313" key="2">
    <source>
        <dbReference type="EMBL" id="CAA9579076.1"/>
    </source>
</evidence>
<feature type="non-terminal residue" evidence="2">
    <location>
        <position position="1"/>
    </location>
</feature>
<sequence>EGAVERGSGDGGGRFRRRGARAGGATGRAVRGFAARRGRGDRDDLCRGTRLRGRSGRVPRLRLRPRARGRIRRDGPRPVRQCDGNAERSGTPGCTGTPDGRERGSRTVRTAAGNHADGLRPPWGQPRGSDRGCPGRGRRPAGGGRGSRNRGSAHQGASGDEPARRGLSPDGGRTPVGGYSAGVGAGAVPGRWPLAGSAPDAGSPSCPGRRSRAV</sequence>
<accession>A0A6J4VHL9</accession>